<dbReference type="OrthoDB" id="2139606at2759"/>
<evidence type="ECO:0000313" key="13">
    <source>
        <dbReference type="Proteomes" id="UP000274504"/>
    </source>
</evidence>
<dbReference type="GO" id="GO:0000139">
    <property type="term" value="C:Golgi membrane"/>
    <property type="evidence" value="ECO:0007669"/>
    <property type="project" value="UniProtKB-SubCell"/>
</dbReference>
<comment type="subcellular location">
    <subcellularLocation>
        <location evidence="1 10">Golgi apparatus membrane</location>
        <topology evidence="1 10">Single-pass type II membrane protein</topology>
    </subcellularLocation>
</comment>
<proteinExistence type="inferred from homology"/>
<sequence>MLSNISDFGKGFPIAVVFSLGLPRSQQDNKFLRGENIFELKESGGEHLNPKSLRKTAQLLEEEMKEFNDLLIGDYEDTYFNLTVKSHYSYTWISTFCRSNRPAVLFLDDDVPFSPWALKNALHSMPQFHRSNLFHGKVETKSFAVRPGSLIFDNRWAVLKSEVPWPVYSPYLQGFYVLAGFKQVELLTLGMPFTKYFPIEDAWIGLVARRMNVTPRDIHVFMRRTDMLLSERKGFEPVEKKVYVR</sequence>
<evidence type="ECO:0000256" key="5">
    <source>
        <dbReference type="ARBA" id="ARBA00022692"/>
    </source>
</evidence>
<evidence type="ECO:0000256" key="3">
    <source>
        <dbReference type="ARBA" id="ARBA00022676"/>
    </source>
</evidence>
<evidence type="ECO:0000256" key="4">
    <source>
        <dbReference type="ARBA" id="ARBA00022679"/>
    </source>
</evidence>
<dbReference type="EMBL" id="CABIJS010000026">
    <property type="protein sequence ID" value="VUZ40035.1"/>
    <property type="molecule type" value="Genomic_DNA"/>
</dbReference>
<reference evidence="11 13" key="2">
    <citation type="submission" date="2018-11" db="EMBL/GenBank/DDBJ databases">
        <authorList>
            <consortium name="Pathogen Informatics"/>
        </authorList>
    </citation>
    <scope>NUCLEOTIDE SEQUENCE [LARGE SCALE GENOMIC DNA]</scope>
</reference>
<dbReference type="PANTHER" id="PTHR11214:SF376">
    <property type="entry name" value="HEXOSYLTRANSFERASE"/>
    <property type="match status" value="1"/>
</dbReference>
<keyword evidence="8 10" id="KW-0333">Golgi apparatus</keyword>
<dbReference type="AlphaFoldDB" id="A0A0R3SHF7"/>
<accession>A0A0R3SHF7</accession>
<evidence type="ECO:0000313" key="12">
    <source>
        <dbReference type="EMBL" id="VUZ40035.1"/>
    </source>
</evidence>
<keyword evidence="3 10" id="KW-0328">Glycosyltransferase</keyword>
<keyword evidence="6" id="KW-0735">Signal-anchor</keyword>
<dbReference type="InterPro" id="IPR002659">
    <property type="entry name" value="Glyco_trans_31"/>
</dbReference>
<evidence type="ECO:0000256" key="6">
    <source>
        <dbReference type="ARBA" id="ARBA00022968"/>
    </source>
</evidence>
<evidence type="ECO:0000256" key="1">
    <source>
        <dbReference type="ARBA" id="ARBA00004323"/>
    </source>
</evidence>
<dbReference type="EMBL" id="UYSG01001648">
    <property type="protein sequence ID" value="VDL48185.1"/>
    <property type="molecule type" value="Genomic_DNA"/>
</dbReference>
<keyword evidence="9" id="KW-0472">Membrane</keyword>
<organism evidence="15">
    <name type="scientific">Hymenolepis diminuta</name>
    <name type="common">Rat tapeworm</name>
    <dbReference type="NCBI Taxonomy" id="6216"/>
    <lineage>
        <taxon>Eukaryota</taxon>
        <taxon>Metazoa</taxon>
        <taxon>Spiralia</taxon>
        <taxon>Lophotrochozoa</taxon>
        <taxon>Platyhelminthes</taxon>
        <taxon>Cestoda</taxon>
        <taxon>Eucestoda</taxon>
        <taxon>Cyclophyllidea</taxon>
        <taxon>Hymenolepididae</taxon>
        <taxon>Hymenolepis</taxon>
    </lineage>
</organism>
<dbReference type="PANTHER" id="PTHR11214">
    <property type="entry name" value="BETA-1,3-N-ACETYLGLUCOSAMINYLTRANSFERASE"/>
    <property type="match status" value="1"/>
</dbReference>
<dbReference type="Proteomes" id="UP000321570">
    <property type="component" value="Unassembled WGS sequence"/>
</dbReference>
<keyword evidence="7" id="KW-1133">Transmembrane helix</keyword>
<comment type="similarity">
    <text evidence="2 10">Belongs to the glycosyltransferase 31 family.</text>
</comment>
<dbReference type="GO" id="GO:0016758">
    <property type="term" value="F:hexosyltransferase activity"/>
    <property type="evidence" value="ECO:0007669"/>
    <property type="project" value="InterPro"/>
</dbReference>
<evidence type="ECO:0000256" key="2">
    <source>
        <dbReference type="ARBA" id="ARBA00008661"/>
    </source>
</evidence>
<keyword evidence="14" id="KW-1185">Reference proteome</keyword>
<evidence type="ECO:0000313" key="15">
    <source>
        <dbReference type="WBParaSite" id="HDID_0000437201-mRNA-1"/>
    </source>
</evidence>
<dbReference type="EC" id="2.4.1.-" evidence="10"/>
<evidence type="ECO:0000256" key="9">
    <source>
        <dbReference type="ARBA" id="ARBA00023136"/>
    </source>
</evidence>
<evidence type="ECO:0000313" key="14">
    <source>
        <dbReference type="Proteomes" id="UP000321570"/>
    </source>
</evidence>
<dbReference type="Pfam" id="PF01762">
    <property type="entry name" value="Galactosyl_T"/>
    <property type="match status" value="1"/>
</dbReference>
<reference evidence="15" key="1">
    <citation type="submission" date="2017-02" db="UniProtKB">
        <authorList>
            <consortium name="WormBaseParasite"/>
        </authorList>
    </citation>
    <scope>IDENTIFICATION</scope>
</reference>
<keyword evidence="4" id="KW-0808">Transferase</keyword>
<keyword evidence="5" id="KW-0812">Transmembrane</keyword>
<dbReference type="WBParaSite" id="HDID_0000437201-mRNA-1">
    <property type="protein sequence ID" value="HDID_0000437201-mRNA-1"/>
    <property type="gene ID" value="HDID_0000437201"/>
</dbReference>
<dbReference type="GO" id="GO:0006493">
    <property type="term" value="P:protein O-linked glycosylation"/>
    <property type="evidence" value="ECO:0007669"/>
    <property type="project" value="TreeGrafter"/>
</dbReference>
<dbReference type="Proteomes" id="UP000274504">
    <property type="component" value="Unassembled WGS sequence"/>
</dbReference>
<evidence type="ECO:0000256" key="10">
    <source>
        <dbReference type="RuleBase" id="RU363063"/>
    </source>
</evidence>
<evidence type="ECO:0000256" key="7">
    <source>
        <dbReference type="ARBA" id="ARBA00022989"/>
    </source>
</evidence>
<evidence type="ECO:0000313" key="11">
    <source>
        <dbReference type="EMBL" id="VDL48185.1"/>
    </source>
</evidence>
<name>A0A0R3SHF7_HYMDI</name>
<evidence type="ECO:0000256" key="8">
    <source>
        <dbReference type="ARBA" id="ARBA00023034"/>
    </source>
</evidence>
<dbReference type="STRING" id="6216.A0A0R3SHF7"/>
<protein>
    <recommendedName>
        <fullName evidence="10">Hexosyltransferase</fullName>
        <ecNumber evidence="10">2.4.1.-</ecNumber>
    </recommendedName>
</protein>
<reference evidence="12 14" key="3">
    <citation type="submission" date="2019-07" db="EMBL/GenBank/DDBJ databases">
        <authorList>
            <person name="Jastrzebski P J."/>
            <person name="Paukszto L."/>
            <person name="Jastrzebski P J."/>
        </authorList>
    </citation>
    <scope>NUCLEOTIDE SEQUENCE [LARGE SCALE GENOMIC DNA]</scope>
    <source>
        <strain evidence="12 14">WMS-il1</strain>
    </source>
</reference>
<gene>
    <name evidence="11" type="ORF">HDID_LOCUS4370</name>
    <name evidence="12" type="ORF">WMSIL1_LOCUS1182</name>
</gene>